<feature type="compositionally biased region" description="Polar residues" evidence="4">
    <location>
        <begin position="8"/>
        <end position="18"/>
    </location>
</feature>
<dbReference type="Pfam" id="PF03717">
    <property type="entry name" value="PBP_dimer"/>
    <property type="match status" value="1"/>
</dbReference>
<dbReference type="PANTHER" id="PTHR30627">
    <property type="entry name" value="PEPTIDOGLYCAN D,D-TRANSPEPTIDASE"/>
    <property type="match status" value="1"/>
</dbReference>
<dbReference type="Gene3D" id="3.30.450.330">
    <property type="match status" value="1"/>
</dbReference>
<keyword evidence="5" id="KW-0812">Transmembrane</keyword>
<comment type="subcellular location">
    <subcellularLocation>
        <location evidence="1">Membrane</location>
    </subcellularLocation>
</comment>
<evidence type="ECO:0000256" key="2">
    <source>
        <dbReference type="ARBA" id="ARBA00022645"/>
    </source>
</evidence>
<keyword evidence="2" id="KW-0645">Protease</keyword>
<dbReference type="InterPro" id="IPR005311">
    <property type="entry name" value="PBP_dimer"/>
</dbReference>
<evidence type="ECO:0000256" key="3">
    <source>
        <dbReference type="ARBA" id="ARBA00023136"/>
    </source>
</evidence>
<evidence type="ECO:0000259" key="7">
    <source>
        <dbReference type="Pfam" id="PF03717"/>
    </source>
</evidence>
<evidence type="ECO:0000259" key="6">
    <source>
        <dbReference type="Pfam" id="PF00905"/>
    </source>
</evidence>
<dbReference type="Proteomes" id="UP001431634">
    <property type="component" value="Unassembled WGS sequence"/>
</dbReference>
<evidence type="ECO:0000313" key="9">
    <source>
        <dbReference type="Proteomes" id="UP001431634"/>
    </source>
</evidence>
<keyword evidence="3 5" id="KW-0472">Membrane</keyword>
<feature type="region of interest" description="Disordered" evidence="4">
    <location>
        <begin position="617"/>
        <end position="662"/>
    </location>
</feature>
<feature type="domain" description="Penicillin-binding protein dimerisation" evidence="7">
    <location>
        <begin position="107"/>
        <end position="216"/>
    </location>
</feature>
<feature type="domain" description="Penicillin-binding protein transpeptidase" evidence="6">
    <location>
        <begin position="267"/>
        <end position="572"/>
    </location>
</feature>
<dbReference type="InterPro" id="IPR050515">
    <property type="entry name" value="Beta-lactam/transpept"/>
</dbReference>
<keyword evidence="5" id="KW-1133">Transmembrane helix</keyword>
<dbReference type="Gene3D" id="3.90.1310.10">
    <property type="entry name" value="Penicillin-binding protein 2a (Domain 2)"/>
    <property type="match status" value="1"/>
</dbReference>
<feature type="region of interest" description="Disordered" evidence="4">
    <location>
        <begin position="1"/>
        <end position="27"/>
    </location>
</feature>
<dbReference type="PANTHER" id="PTHR30627:SF1">
    <property type="entry name" value="PEPTIDOGLYCAN D,D-TRANSPEPTIDASE FTSI"/>
    <property type="match status" value="1"/>
</dbReference>
<reference evidence="8" key="1">
    <citation type="submission" date="2023-05" db="EMBL/GenBank/DDBJ databases">
        <title>Whole genome sequence of Commensalibacter sp.</title>
        <authorList>
            <person name="Charoenyingcharoen P."/>
            <person name="Yukphan P."/>
        </authorList>
    </citation>
    <scope>NUCLEOTIDE SEQUENCE</scope>
    <source>
        <strain evidence="8">TBRC 16381</strain>
    </source>
</reference>
<dbReference type="SUPFAM" id="SSF56601">
    <property type="entry name" value="beta-lactamase/transpeptidase-like"/>
    <property type="match status" value="1"/>
</dbReference>
<dbReference type="Pfam" id="PF00905">
    <property type="entry name" value="Transpeptidase"/>
    <property type="match status" value="1"/>
</dbReference>
<keyword evidence="2" id="KW-0378">Hydrolase</keyword>
<protein>
    <submittedName>
        <fullName evidence="8">Penicillin-binding protein 2</fullName>
    </submittedName>
</protein>
<dbReference type="RefSeq" id="WP_281447878.1">
    <property type="nucleotide sequence ID" value="NZ_JASBAO010000001.1"/>
</dbReference>
<proteinExistence type="predicted"/>
<accession>A0ABT6Q0W7</accession>
<evidence type="ECO:0000256" key="5">
    <source>
        <dbReference type="SAM" id="Phobius"/>
    </source>
</evidence>
<evidence type="ECO:0000256" key="4">
    <source>
        <dbReference type="SAM" id="MobiDB-lite"/>
    </source>
</evidence>
<sequence>MKYRDDLNQNAPQGQEQDASIDVRNTKSTIKKKKKNYNKADKTRTRLLITSCAFCFIYSAVALKLTFATILMPLSPQKQQIAPQVPPIPKSDPKGTMAGDFSLPQIKRASIIDRNGQILAISLPVAQVYANPLEIIDPTDVANKLKTILPKLDLAVTIQRLSSKKQFVYIARDISPQQEVAINNLGIPGLYFEAGERRHYPLGRLAAHIMGSVDIDDHGIAGIEKYFDKRLMETRHPLRLSLDTHVQTAVQEEVQAAKQLFQAEAACGIVMDVHTGEIIAMISLPDYDANNFSKAPPDFRFNRATNGMYEPGSTFKLQNVAMALENRVIHIWDRFATAPIRVGRFTIKDMKTDRFPPYLSVPEVMAYSSNPASAHIALDVGAERQREWMARMGFLSRVPVELPEAGRPLAPSAKNWGISTVMTIAFGHGIAESPLAIVRGTAATVNGGILIKPTLLSLQDISNNSSLDADTVNANSVKPTPKGERVISPEISAILRKILRLDVTKGTGKNAEVPGYFVGGKTGTSEKVSKTGGYLKHVNVSAFTAVFPMNDPKYAVYVMLDSPKPTPATHGWTTAGWNAAPTVAKIIARIGPMLNIFPNLKDAAAIDAKMAIPLRPPVPKGVRALGPGNDPGDPRLNRQKQTANKEKTKQKRSIKAASAKIQ</sequence>
<comment type="caution">
    <text evidence="8">The sequence shown here is derived from an EMBL/GenBank/DDBJ whole genome shotgun (WGS) entry which is preliminary data.</text>
</comment>
<dbReference type="InterPro" id="IPR001460">
    <property type="entry name" value="PCN-bd_Tpept"/>
</dbReference>
<evidence type="ECO:0000256" key="1">
    <source>
        <dbReference type="ARBA" id="ARBA00004370"/>
    </source>
</evidence>
<dbReference type="EMBL" id="JASBAO010000001">
    <property type="protein sequence ID" value="MDI2090755.1"/>
    <property type="molecule type" value="Genomic_DNA"/>
</dbReference>
<gene>
    <name evidence="8" type="ORF">QJV27_05045</name>
</gene>
<evidence type="ECO:0000313" key="8">
    <source>
        <dbReference type="EMBL" id="MDI2090755.1"/>
    </source>
</evidence>
<dbReference type="Gene3D" id="1.10.150.770">
    <property type="match status" value="1"/>
</dbReference>
<name>A0ABT6Q0W7_9PROT</name>
<dbReference type="InterPro" id="IPR012338">
    <property type="entry name" value="Beta-lactam/transpept-like"/>
</dbReference>
<dbReference type="Gene3D" id="3.40.710.10">
    <property type="entry name" value="DD-peptidase/beta-lactamase superfamily"/>
    <property type="match status" value="1"/>
</dbReference>
<keyword evidence="9" id="KW-1185">Reference proteome</keyword>
<organism evidence="8 9">
    <name type="scientific">Commensalibacter oyaizuii</name>
    <dbReference type="NCBI Taxonomy" id="3043873"/>
    <lineage>
        <taxon>Bacteria</taxon>
        <taxon>Pseudomonadati</taxon>
        <taxon>Pseudomonadota</taxon>
        <taxon>Alphaproteobacteria</taxon>
        <taxon>Acetobacterales</taxon>
        <taxon>Acetobacteraceae</taxon>
    </lineage>
</organism>
<dbReference type="SUPFAM" id="SSF56519">
    <property type="entry name" value="Penicillin binding protein dimerisation domain"/>
    <property type="match status" value="1"/>
</dbReference>
<feature type="transmembrane region" description="Helical" evidence="5">
    <location>
        <begin position="47"/>
        <end position="74"/>
    </location>
</feature>
<dbReference type="InterPro" id="IPR036138">
    <property type="entry name" value="PBP_dimer_sf"/>
</dbReference>
<keyword evidence="2" id="KW-0121">Carboxypeptidase</keyword>